<comment type="caution">
    <text evidence="1">The sequence shown here is derived from an EMBL/GenBank/DDBJ whole genome shotgun (WGS) entry which is preliminary data.</text>
</comment>
<sequence>MSYKLSRSALMILMTDFALRFHHERERKIATVCKASGQTVTTFEAAL</sequence>
<dbReference type="AlphaFoldDB" id="A0A6N9TI30"/>
<accession>A0A6N9TI30</accession>
<name>A0A6N9TI30_9ALTE</name>
<reference evidence="1 2" key="1">
    <citation type="submission" date="2020-01" db="EMBL/GenBank/DDBJ databases">
        <title>Genomes of bacteria type strains.</title>
        <authorList>
            <person name="Chen J."/>
            <person name="Zhu S."/>
            <person name="Yang J."/>
        </authorList>
    </citation>
    <scope>NUCLEOTIDE SEQUENCE [LARGE SCALE GENOMIC DNA]</scope>
    <source>
        <strain evidence="1 2">LMG 24078</strain>
    </source>
</reference>
<dbReference type="EMBL" id="JAAAWO010000012">
    <property type="protein sequence ID" value="NDW16791.1"/>
    <property type="molecule type" value="Genomic_DNA"/>
</dbReference>
<evidence type="ECO:0000313" key="2">
    <source>
        <dbReference type="Proteomes" id="UP000471381"/>
    </source>
</evidence>
<evidence type="ECO:0000313" key="1">
    <source>
        <dbReference type="EMBL" id="NDW16791.1"/>
    </source>
</evidence>
<gene>
    <name evidence="1" type="ORF">GTQ48_14860</name>
</gene>
<keyword evidence="2" id="KW-1185">Reference proteome</keyword>
<proteinExistence type="predicted"/>
<protein>
    <submittedName>
        <fullName evidence="1">Uncharacterized protein</fullName>
    </submittedName>
</protein>
<dbReference type="Proteomes" id="UP000471381">
    <property type="component" value="Unassembled WGS sequence"/>
</dbReference>
<dbReference type="RefSeq" id="WP_163107372.1">
    <property type="nucleotide sequence ID" value="NZ_JAAAWO010000012.1"/>
</dbReference>
<organism evidence="1 2">
    <name type="scientific">Alteromonas genovensis</name>
    <dbReference type="NCBI Taxonomy" id="471225"/>
    <lineage>
        <taxon>Bacteria</taxon>
        <taxon>Pseudomonadati</taxon>
        <taxon>Pseudomonadota</taxon>
        <taxon>Gammaproteobacteria</taxon>
        <taxon>Alteromonadales</taxon>
        <taxon>Alteromonadaceae</taxon>
        <taxon>Alteromonas/Salinimonas group</taxon>
        <taxon>Alteromonas</taxon>
    </lineage>
</organism>